<reference evidence="1" key="2">
    <citation type="journal article" date="2017" name="J. Med. Entomol.">
        <title>Transcriptome Analysis of the Triatoma infestans (Hemiptera: Reduviidae) Integument.</title>
        <authorList>
            <person name="Calderon-Fernandez G.M."/>
            <person name="Moriconi D.E."/>
            <person name="Dulbecco A.B."/>
            <person name="Juarez M.P."/>
        </authorList>
    </citation>
    <scope>NUCLEOTIDE SEQUENCE</scope>
    <source>
        <strain evidence="1">Int1</strain>
        <tissue evidence="1">Integument</tissue>
    </source>
</reference>
<dbReference type="Pfam" id="PF00612">
    <property type="entry name" value="IQ"/>
    <property type="match status" value="1"/>
</dbReference>
<organism evidence="1">
    <name type="scientific">Triatoma infestans</name>
    <name type="common">Assassin bug</name>
    <dbReference type="NCBI Taxonomy" id="30076"/>
    <lineage>
        <taxon>Eukaryota</taxon>
        <taxon>Metazoa</taxon>
        <taxon>Ecdysozoa</taxon>
        <taxon>Arthropoda</taxon>
        <taxon>Hexapoda</taxon>
        <taxon>Insecta</taxon>
        <taxon>Pterygota</taxon>
        <taxon>Neoptera</taxon>
        <taxon>Paraneoptera</taxon>
        <taxon>Hemiptera</taxon>
        <taxon>Heteroptera</taxon>
        <taxon>Panheteroptera</taxon>
        <taxon>Cimicomorpha</taxon>
        <taxon>Reduviidae</taxon>
        <taxon>Triatominae</taxon>
        <taxon>Triatoma</taxon>
    </lineage>
</organism>
<dbReference type="InterPro" id="IPR043408">
    <property type="entry name" value="IQCK"/>
</dbReference>
<dbReference type="InterPro" id="IPR000048">
    <property type="entry name" value="IQ_motif_EF-hand-BS"/>
</dbReference>
<dbReference type="AlphaFoldDB" id="A0A170WC06"/>
<dbReference type="EMBL" id="GEMB01005893">
    <property type="protein sequence ID" value="JAR97431.1"/>
    <property type="molecule type" value="Transcribed_RNA"/>
</dbReference>
<feature type="non-terminal residue" evidence="1">
    <location>
        <position position="1"/>
    </location>
</feature>
<reference evidence="1" key="1">
    <citation type="submission" date="2016-04" db="EMBL/GenBank/DDBJ databases">
        <authorList>
            <person name="Calderon-Fernandez G.M.Sr."/>
        </authorList>
    </citation>
    <scope>NUCLEOTIDE SEQUENCE</scope>
    <source>
        <strain evidence="1">Int1</strain>
        <tissue evidence="1">Integument</tissue>
    </source>
</reference>
<proteinExistence type="predicted"/>
<dbReference type="Gene3D" id="1.20.5.190">
    <property type="match status" value="1"/>
</dbReference>
<dbReference type="PANTHER" id="PTHR34927">
    <property type="entry name" value="IQ DOMAIN-CONTAINING PROTEIN K"/>
    <property type="match status" value="1"/>
</dbReference>
<dbReference type="PANTHER" id="PTHR34927:SF1">
    <property type="entry name" value="IQ DOMAIN-CONTAINING PROTEIN K"/>
    <property type="match status" value="1"/>
</dbReference>
<evidence type="ECO:0000313" key="1">
    <source>
        <dbReference type="EMBL" id="JAR97431.1"/>
    </source>
</evidence>
<name>A0A170WC06_TRIIF</name>
<protein>
    <submittedName>
        <fullName evidence="1">Iq domain-containing protein k-like protein</fullName>
    </submittedName>
</protein>
<dbReference type="CDD" id="cd23767">
    <property type="entry name" value="IQCD"/>
    <property type="match status" value="1"/>
</dbReference>
<accession>A0A170WC06</accession>
<sequence>FAKVCLVCLYAVHNFKDKKLFKYFIPNLMLAEAIWNFNPHHPRRHGKWRTLEQIPMLREFLPPYPKYSSSERMLSDNEAATIIQAIYRGYRVRQKPEVLELRAFWEAVKLVSAVKQAAAEKVCGRTPKWQDTGGFFTERQLAAKEFDKELRTRTGSF</sequence>
<dbReference type="PROSITE" id="PS50096">
    <property type="entry name" value="IQ"/>
    <property type="match status" value="1"/>
</dbReference>